<comment type="caution">
    <text evidence="1">The sequence shown here is derived from an EMBL/GenBank/DDBJ whole genome shotgun (WGS) entry which is preliminary data.</text>
</comment>
<dbReference type="Proteomes" id="UP000770015">
    <property type="component" value="Unassembled WGS sequence"/>
</dbReference>
<name>A0A9P8VES1_9PEZI</name>
<dbReference type="AlphaFoldDB" id="A0A9P8VES1"/>
<keyword evidence="2" id="KW-1185">Reference proteome</keyword>
<organism evidence="1 2">
    <name type="scientific">Plectosphaerella plurivora</name>
    <dbReference type="NCBI Taxonomy" id="936078"/>
    <lineage>
        <taxon>Eukaryota</taxon>
        <taxon>Fungi</taxon>
        <taxon>Dikarya</taxon>
        <taxon>Ascomycota</taxon>
        <taxon>Pezizomycotina</taxon>
        <taxon>Sordariomycetes</taxon>
        <taxon>Hypocreomycetidae</taxon>
        <taxon>Glomerellales</taxon>
        <taxon>Plectosphaerellaceae</taxon>
        <taxon>Plectosphaerella</taxon>
    </lineage>
</organism>
<evidence type="ECO:0000313" key="2">
    <source>
        <dbReference type="Proteomes" id="UP000770015"/>
    </source>
</evidence>
<proteinExistence type="predicted"/>
<protein>
    <submittedName>
        <fullName evidence="1">Uncharacterized protein</fullName>
    </submittedName>
</protein>
<sequence>MATEETTKSSETHPEITKIPFEVYHSLWRRLHVPDEEILDYFSFGHNGDSTRMGIFYHQDDDLSAAESWDQQMLAEHLETDAEYDNARDILSTMPIIEDGHIRLQLFVPAPYRPPMDHPNRRNYLQVLSCSRDKFESLIQESGLVTPKAFLGDILRGLHIIHNPTEGAAGPKSLEISTRFKLRKDMAMKVVFHPAIRTTKVLWLGIDLNSQTLDELIKALEDLDVSRTHPMAMVLAFVTIERNSIDSYIEKKLADAKAKLESATQDPQESNYKTLKDLVEPLSKTRHRLELWTNDVLTLIRFSNKMIRMGFWQSMARRVHDLRAGRSMLRRLTEDSAMIEIELEDIVMRAWQQKMGFLRVGREINEWVSKYERDHGIDSE</sequence>
<gene>
    <name evidence="1" type="ORF">F5X68DRAFT_231009</name>
</gene>
<dbReference type="OrthoDB" id="10436099at2759"/>
<accession>A0A9P8VES1</accession>
<evidence type="ECO:0000313" key="1">
    <source>
        <dbReference type="EMBL" id="KAH6688380.1"/>
    </source>
</evidence>
<dbReference type="EMBL" id="JAGSXJ010000009">
    <property type="protein sequence ID" value="KAH6688380.1"/>
    <property type="molecule type" value="Genomic_DNA"/>
</dbReference>
<reference evidence="1" key="1">
    <citation type="journal article" date="2021" name="Nat. Commun.">
        <title>Genetic determinants of endophytism in the Arabidopsis root mycobiome.</title>
        <authorList>
            <person name="Mesny F."/>
            <person name="Miyauchi S."/>
            <person name="Thiergart T."/>
            <person name="Pickel B."/>
            <person name="Atanasova L."/>
            <person name="Karlsson M."/>
            <person name="Huettel B."/>
            <person name="Barry K.W."/>
            <person name="Haridas S."/>
            <person name="Chen C."/>
            <person name="Bauer D."/>
            <person name="Andreopoulos W."/>
            <person name="Pangilinan J."/>
            <person name="LaButti K."/>
            <person name="Riley R."/>
            <person name="Lipzen A."/>
            <person name="Clum A."/>
            <person name="Drula E."/>
            <person name="Henrissat B."/>
            <person name="Kohler A."/>
            <person name="Grigoriev I.V."/>
            <person name="Martin F.M."/>
            <person name="Hacquard S."/>
        </authorList>
    </citation>
    <scope>NUCLEOTIDE SEQUENCE</scope>
    <source>
        <strain evidence="1">MPI-SDFR-AT-0117</strain>
    </source>
</reference>